<dbReference type="RefSeq" id="WP_263829935.1">
    <property type="nucleotide sequence ID" value="NZ_JAOWLB010000015.1"/>
</dbReference>
<reference evidence="3 4" key="1">
    <citation type="submission" date="2022-10" db="EMBL/GenBank/DDBJ databases">
        <title>Ruegeria sp. nov., isolated from ocean surface sediments.</title>
        <authorList>
            <person name="He W."/>
            <person name="Xue H.-P."/>
            <person name="Zhang D.-F."/>
        </authorList>
    </citation>
    <scope>NUCLEOTIDE SEQUENCE [LARGE SCALE GENOMIC DNA]</scope>
    <source>
        <strain evidence="3 4">XHP0148</strain>
    </source>
</reference>
<dbReference type="PROSITE" id="PS50125">
    <property type="entry name" value="GUANYLATE_CYCLASE_2"/>
    <property type="match status" value="1"/>
</dbReference>
<comment type="caution">
    <text evidence="3">The sequence shown here is derived from an EMBL/GenBank/DDBJ whole genome shotgun (WGS) entry which is preliminary data.</text>
</comment>
<dbReference type="InterPro" id="IPR050697">
    <property type="entry name" value="Adenylyl/Guanylyl_Cyclase_3/4"/>
</dbReference>
<keyword evidence="4" id="KW-1185">Reference proteome</keyword>
<evidence type="ECO:0000313" key="3">
    <source>
        <dbReference type="EMBL" id="MCV2890236.1"/>
    </source>
</evidence>
<dbReference type="Pfam" id="PF00211">
    <property type="entry name" value="Guanylate_cyc"/>
    <property type="match status" value="1"/>
</dbReference>
<sequence>MERRVAAVLATDMAGYSRLVELDEVGTLKRQKRHLQELIEPTIVARNGRIVKFTGDGLIAEFSSVVEAVQCAVSIQAEMAAREEEFSDDKKIRYRMAIHLGDVIFDEGDVYGDGVNVAARLEGLAAPGGVVVSGTAYDVLKANVDVTYKSLGEQRLKNIATPVRVYQVVEGAPIAPAFRAPRRVGWLAAAVALLATLGGLVWWFQRPEFEPLNPEELAFALPGKPSLAVLPFENLSMAEENRFVADGLTDSLITTLASAPKLFVIGKKSSFAYTDKARPASQIAEELGVRYLVGGSVQIAETSLRVSAHLIDATTGQQIWAKRFDGEFAASGVFEIQDNIVRSILVQLDASLVSGDFAFSLIKDAGDLEVYELITQAIAEIEKFRPDADLKAKSLLEEAVKLNPKSASAHGYLSWLYLSAIFLGYSQDPTVSLAQARRHAETALALNPDYYHGHIGQAWLHLYSGEHDKAARSAERALELLPGEATNAAMVGWILSASGDPERGETLLRYGLRTQPHPPIWVPSLLAFALLMQGQNDEAQELYKAALEVFPNPMATAHLAALSVFNGQQEDAKKYAELTRQISPNSTVARNAAYWGYLRDKAFLEQYLDALRQAGLPES</sequence>
<dbReference type="Proteomes" id="UP001320899">
    <property type="component" value="Unassembled WGS sequence"/>
</dbReference>
<evidence type="ECO:0000313" key="4">
    <source>
        <dbReference type="Proteomes" id="UP001320899"/>
    </source>
</evidence>
<dbReference type="Gene3D" id="3.40.50.10070">
    <property type="entry name" value="TolB, N-terminal domain"/>
    <property type="match status" value="1"/>
</dbReference>
<dbReference type="Pfam" id="PF13432">
    <property type="entry name" value="TPR_16"/>
    <property type="match status" value="1"/>
</dbReference>
<evidence type="ECO:0000256" key="1">
    <source>
        <dbReference type="SAM" id="Phobius"/>
    </source>
</evidence>
<dbReference type="SUPFAM" id="SSF48452">
    <property type="entry name" value="TPR-like"/>
    <property type="match status" value="1"/>
</dbReference>
<dbReference type="CDD" id="cd07302">
    <property type="entry name" value="CHD"/>
    <property type="match status" value="1"/>
</dbReference>
<dbReference type="InterPro" id="IPR011990">
    <property type="entry name" value="TPR-like_helical_dom_sf"/>
</dbReference>
<dbReference type="EMBL" id="JAOWLB010000015">
    <property type="protein sequence ID" value="MCV2890236.1"/>
    <property type="molecule type" value="Genomic_DNA"/>
</dbReference>
<name>A0ABT3AQ83_9RHOB</name>
<dbReference type="SMART" id="SM00028">
    <property type="entry name" value="TPR"/>
    <property type="match status" value="2"/>
</dbReference>
<dbReference type="PANTHER" id="PTHR43081">
    <property type="entry name" value="ADENYLATE CYCLASE, TERMINAL-DIFFERENTIATION SPECIFIC-RELATED"/>
    <property type="match status" value="1"/>
</dbReference>
<protein>
    <recommendedName>
        <fullName evidence="2">Guanylate cyclase domain-containing protein</fullName>
    </recommendedName>
</protein>
<keyword evidence="1" id="KW-0812">Transmembrane</keyword>
<keyword evidence="1" id="KW-0472">Membrane</keyword>
<evidence type="ECO:0000259" key="2">
    <source>
        <dbReference type="PROSITE" id="PS50125"/>
    </source>
</evidence>
<dbReference type="Gene3D" id="3.30.70.1230">
    <property type="entry name" value="Nucleotide cyclase"/>
    <property type="match status" value="1"/>
</dbReference>
<accession>A0ABT3AQ83</accession>
<dbReference type="InterPro" id="IPR029787">
    <property type="entry name" value="Nucleotide_cyclase"/>
</dbReference>
<dbReference type="InterPro" id="IPR019734">
    <property type="entry name" value="TPR_rpt"/>
</dbReference>
<feature type="transmembrane region" description="Helical" evidence="1">
    <location>
        <begin position="184"/>
        <end position="204"/>
    </location>
</feature>
<dbReference type="Gene3D" id="1.25.40.10">
    <property type="entry name" value="Tetratricopeptide repeat domain"/>
    <property type="match status" value="1"/>
</dbReference>
<keyword evidence="1" id="KW-1133">Transmembrane helix</keyword>
<dbReference type="SUPFAM" id="SSF55073">
    <property type="entry name" value="Nucleotide cyclase"/>
    <property type="match status" value="1"/>
</dbReference>
<feature type="domain" description="Guanylate cyclase" evidence="2">
    <location>
        <begin position="7"/>
        <end position="122"/>
    </location>
</feature>
<dbReference type="InterPro" id="IPR001054">
    <property type="entry name" value="A/G_cyclase"/>
</dbReference>
<dbReference type="PANTHER" id="PTHR43081:SF19">
    <property type="entry name" value="PH-SENSITIVE ADENYLATE CYCLASE RV1264"/>
    <property type="match status" value="1"/>
</dbReference>
<organism evidence="3 4">
    <name type="scientific">Ruegeria aquimaris</name>
    <dbReference type="NCBI Taxonomy" id="2984333"/>
    <lineage>
        <taxon>Bacteria</taxon>
        <taxon>Pseudomonadati</taxon>
        <taxon>Pseudomonadota</taxon>
        <taxon>Alphaproteobacteria</taxon>
        <taxon>Rhodobacterales</taxon>
        <taxon>Roseobacteraceae</taxon>
        <taxon>Ruegeria</taxon>
    </lineage>
</organism>
<gene>
    <name evidence="3" type="ORF">OE747_18010</name>
</gene>
<proteinExistence type="predicted"/>